<evidence type="ECO:0000313" key="2">
    <source>
        <dbReference type="EnsemblPlants" id="OPUNC10G16240.1"/>
    </source>
</evidence>
<name>A0A0E0MAH5_ORYPU</name>
<reference evidence="2" key="1">
    <citation type="submission" date="2015-04" db="UniProtKB">
        <authorList>
            <consortium name="EnsemblPlants"/>
        </authorList>
    </citation>
    <scope>IDENTIFICATION</scope>
</reference>
<reference evidence="2" key="2">
    <citation type="submission" date="2018-05" db="EMBL/GenBank/DDBJ databases">
        <title>OpunRS2 (Oryza punctata Reference Sequence Version 2).</title>
        <authorList>
            <person name="Zhang J."/>
            <person name="Kudrna D."/>
            <person name="Lee S."/>
            <person name="Talag J."/>
            <person name="Welchert J."/>
            <person name="Wing R.A."/>
        </authorList>
    </citation>
    <scope>NUCLEOTIDE SEQUENCE [LARGE SCALE GENOMIC DNA]</scope>
</reference>
<dbReference type="Proteomes" id="UP000026962">
    <property type="component" value="Chromosome 10"/>
</dbReference>
<sequence>MEGVMGVGWSSRRRGWSAVEQRKARRPCSTTAARDSSRQGKERTYHGDADSCTSRQRKGTIEQAPRSRRKAPTGQPLGALSLSCFFSPSLAFPLNLPNPPPAAQLLLLPSPSSTVHSHNAFPGERLAPQSQHPHPHLQKRINGRALVAYGGVPAKLPRPQGSGVLVLR</sequence>
<dbReference type="EnsemblPlants" id="OPUNC10G16240.1">
    <property type="protein sequence ID" value="OPUNC10G16240.1"/>
    <property type="gene ID" value="OPUNC10G16240"/>
</dbReference>
<keyword evidence="3" id="KW-1185">Reference proteome</keyword>
<evidence type="ECO:0000256" key="1">
    <source>
        <dbReference type="SAM" id="MobiDB-lite"/>
    </source>
</evidence>
<dbReference type="AlphaFoldDB" id="A0A0E0MAH5"/>
<dbReference type="Gramene" id="OPUNC10G16240.1">
    <property type="protein sequence ID" value="OPUNC10G16240.1"/>
    <property type="gene ID" value="OPUNC10G16240"/>
</dbReference>
<dbReference type="HOGENOM" id="CLU_1589102_0_0_1"/>
<evidence type="ECO:0000313" key="3">
    <source>
        <dbReference type="Proteomes" id="UP000026962"/>
    </source>
</evidence>
<protein>
    <submittedName>
        <fullName evidence="2">Uncharacterized protein</fullName>
    </submittedName>
</protein>
<organism evidence="2">
    <name type="scientific">Oryza punctata</name>
    <name type="common">Red rice</name>
    <dbReference type="NCBI Taxonomy" id="4537"/>
    <lineage>
        <taxon>Eukaryota</taxon>
        <taxon>Viridiplantae</taxon>
        <taxon>Streptophyta</taxon>
        <taxon>Embryophyta</taxon>
        <taxon>Tracheophyta</taxon>
        <taxon>Spermatophyta</taxon>
        <taxon>Magnoliopsida</taxon>
        <taxon>Liliopsida</taxon>
        <taxon>Poales</taxon>
        <taxon>Poaceae</taxon>
        <taxon>BOP clade</taxon>
        <taxon>Oryzoideae</taxon>
        <taxon>Oryzeae</taxon>
        <taxon>Oryzinae</taxon>
        <taxon>Oryza</taxon>
    </lineage>
</organism>
<feature type="region of interest" description="Disordered" evidence="1">
    <location>
        <begin position="1"/>
        <end position="75"/>
    </location>
</feature>
<accession>A0A0E0MAH5</accession>
<feature type="compositionally biased region" description="Basic and acidic residues" evidence="1">
    <location>
        <begin position="35"/>
        <end position="49"/>
    </location>
</feature>
<proteinExistence type="predicted"/>